<dbReference type="InterPro" id="IPR012133">
    <property type="entry name" value="Alpha-hydoxy_acid_DH_FMN"/>
</dbReference>
<keyword evidence="3" id="KW-0285">Flavoprotein</keyword>
<accession>A0ABV9C8E2</accession>
<sequence>MIISAPTDYREAARRRLPRYLFDYIDGGANAEYTLRRNVDDLTHIALRQRVLKNVADLSLETELLGEKLALPIALGPVGITGMYARRGEVQAARAAASVGIPYTLSTVSICSMEEVQGHCDRPIWFQLYVLKDRGFLRNALDRAQAAGITTLVFTVDLPVPGSRYRDRHSGMSGPAASWRRLGQALFKPAWAFDVGLRGRPHDLGNISAYRGRKTSLNDYIGWIASNFDPSIGWKDLEWIRDAWKGKVVIKGILDPEDARDAVRFGADGVVVSNHGGRQLDGVLSTAHALPGIADAVGSDLTVLVDSGIRSGLDIVRMLSLGARGVLLGRAYIYALAAGGGKGVRNLLDLMATEMRVAMTLCGARSIAELTRDNLVSAASYAGDDPRRCPPSNH</sequence>
<gene>
    <name evidence="9" type="primary">lldD</name>
    <name evidence="9" type="ORF">ACFO5W_20840</name>
</gene>
<evidence type="ECO:0000313" key="9">
    <source>
        <dbReference type="EMBL" id="MFC4529105.1"/>
    </source>
</evidence>
<proteinExistence type="inferred from homology"/>
<dbReference type="InterPro" id="IPR020920">
    <property type="entry name" value="LldD"/>
</dbReference>
<organism evidence="9 10">
    <name type="scientific">Dyella halodurans</name>
    <dbReference type="NCBI Taxonomy" id="1920171"/>
    <lineage>
        <taxon>Bacteria</taxon>
        <taxon>Pseudomonadati</taxon>
        <taxon>Pseudomonadota</taxon>
        <taxon>Gammaproteobacteria</taxon>
        <taxon>Lysobacterales</taxon>
        <taxon>Rhodanobacteraceae</taxon>
        <taxon>Dyella</taxon>
    </lineage>
</organism>
<keyword evidence="10" id="KW-1185">Reference proteome</keyword>
<comment type="cofactor">
    <cofactor evidence="1">
        <name>FMN</name>
        <dbReference type="ChEBI" id="CHEBI:58210"/>
    </cofactor>
</comment>
<protein>
    <submittedName>
        <fullName evidence="9">FMN-dependent L-lactate dehydrogenase LldD</fullName>
    </submittedName>
</protein>
<dbReference type="InterPro" id="IPR037396">
    <property type="entry name" value="FMN_HAD"/>
</dbReference>
<evidence type="ECO:0000256" key="4">
    <source>
        <dbReference type="ARBA" id="ARBA00022643"/>
    </source>
</evidence>
<evidence type="ECO:0000256" key="5">
    <source>
        <dbReference type="ARBA" id="ARBA00023002"/>
    </source>
</evidence>
<dbReference type="Proteomes" id="UP001595961">
    <property type="component" value="Unassembled WGS sequence"/>
</dbReference>
<dbReference type="EMBL" id="JBHSGA010000025">
    <property type="protein sequence ID" value="MFC4529105.1"/>
    <property type="molecule type" value="Genomic_DNA"/>
</dbReference>
<dbReference type="PROSITE" id="PS51349">
    <property type="entry name" value="FMN_HYDROXY_ACID_DH_2"/>
    <property type="match status" value="1"/>
</dbReference>
<dbReference type="PIRSF" id="PIRSF000138">
    <property type="entry name" value="Al-hdrx_acd_dh"/>
    <property type="match status" value="1"/>
</dbReference>
<dbReference type="PROSITE" id="PS00557">
    <property type="entry name" value="FMN_HYDROXY_ACID_DH_1"/>
    <property type="match status" value="1"/>
</dbReference>
<dbReference type="SUPFAM" id="SSF51395">
    <property type="entry name" value="FMN-linked oxidoreductases"/>
    <property type="match status" value="1"/>
</dbReference>
<reference evidence="10" key="1">
    <citation type="journal article" date="2019" name="Int. J. Syst. Evol. Microbiol.">
        <title>The Global Catalogue of Microorganisms (GCM) 10K type strain sequencing project: providing services to taxonomists for standard genome sequencing and annotation.</title>
        <authorList>
            <consortium name="The Broad Institute Genomics Platform"/>
            <consortium name="The Broad Institute Genome Sequencing Center for Infectious Disease"/>
            <person name="Wu L."/>
            <person name="Ma J."/>
        </authorList>
    </citation>
    <scope>NUCLEOTIDE SEQUENCE [LARGE SCALE GENOMIC DNA]</scope>
    <source>
        <strain evidence="10">CCM 4481</strain>
    </source>
</reference>
<feature type="domain" description="FMN hydroxy acid dehydrogenase" evidence="8">
    <location>
        <begin position="1"/>
        <end position="380"/>
    </location>
</feature>
<dbReference type="Gene3D" id="3.20.20.70">
    <property type="entry name" value="Aldolase class I"/>
    <property type="match status" value="1"/>
</dbReference>
<evidence type="ECO:0000256" key="3">
    <source>
        <dbReference type="ARBA" id="ARBA00022630"/>
    </source>
</evidence>
<evidence type="ECO:0000313" key="10">
    <source>
        <dbReference type="Proteomes" id="UP001595961"/>
    </source>
</evidence>
<dbReference type="Pfam" id="PF01070">
    <property type="entry name" value="FMN_dh"/>
    <property type="match status" value="1"/>
</dbReference>
<evidence type="ECO:0000256" key="6">
    <source>
        <dbReference type="ARBA" id="ARBA00023136"/>
    </source>
</evidence>
<evidence type="ECO:0000256" key="1">
    <source>
        <dbReference type="ARBA" id="ARBA00001917"/>
    </source>
</evidence>
<keyword evidence="4" id="KW-0288">FMN</keyword>
<evidence type="ECO:0000259" key="8">
    <source>
        <dbReference type="PROSITE" id="PS51349"/>
    </source>
</evidence>
<dbReference type="RefSeq" id="WP_266151481.1">
    <property type="nucleotide sequence ID" value="NZ_CP064028.1"/>
</dbReference>
<comment type="similarity">
    <text evidence="7">Belongs to the FMN-dependent alpha-hydroxy acid dehydrogenase family.</text>
</comment>
<dbReference type="CDD" id="cd02809">
    <property type="entry name" value="alpha_hydroxyacid_oxid_FMN"/>
    <property type="match status" value="1"/>
</dbReference>
<dbReference type="PANTHER" id="PTHR10578">
    <property type="entry name" value="S -2-HYDROXY-ACID OXIDASE-RELATED"/>
    <property type="match status" value="1"/>
</dbReference>
<keyword evidence="2" id="KW-1003">Cell membrane</keyword>
<dbReference type="InterPro" id="IPR013785">
    <property type="entry name" value="Aldolase_TIM"/>
</dbReference>
<dbReference type="NCBIfam" id="NF008398">
    <property type="entry name" value="PRK11197.1"/>
    <property type="match status" value="1"/>
</dbReference>
<dbReference type="NCBIfam" id="NF033901">
    <property type="entry name" value="L_lactate_LldD"/>
    <property type="match status" value="1"/>
</dbReference>
<comment type="caution">
    <text evidence="9">The sequence shown here is derived from an EMBL/GenBank/DDBJ whole genome shotgun (WGS) entry which is preliminary data.</text>
</comment>
<evidence type="ECO:0000256" key="7">
    <source>
        <dbReference type="ARBA" id="ARBA00024042"/>
    </source>
</evidence>
<evidence type="ECO:0000256" key="2">
    <source>
        <dbReference type="ARBA" id="ARBA00022475"/>
    </source>
</evidence>
<dbReference type="PANTHER" id="PTHR10578:SF85">
    <property type="entry name" value="L-LACTATE DEHYDROGENASE"/>
    <property type="match status" value="1"/>
</dbReference>
<name>A0ABV9C8E2_9GAMM</name>
<keyword evidence="5" id="KW-0560">Oxidoreductase</keyword>
<dbReference type="InterPro" id="IPR000262">
    <property type="entry name" value="FMN-dep_DH"/>
</dbReference>
<dbReference type="InterPro" id="IPR008259">
    <property type="entry name" value="FMN_hydac_DH_AS"/>
</dbReference>
<keyword evidence="6" id="KW-0472">Membrane</keyword>